<dbReference type="PATRIC" id="fig|361041.3.peg.140"/>
<name>A0A0F5LC05_9HYPH</name>
<gene>
    <name evidence="1" type="ORF">VW35_04185</name>
</gene>
<dbReference type="RefSeq" id="WP_161796853.1">
    <property type="nucleotide sequence ID" value="NZ_LAJG01000014.1"/>
</dbReference>
<reference evidence="1 2" key="1">
    <citation type="submission" date="2015-03" db="EMBL/GenBank/DDBJ databases">
        <authorList>
            <person name="Hassan Y.I."/>
            <person name="Lepp D."/>
            <person name="Zhou T."/>
        </authorList>
    </citation>
    <scope>NUCLEOTIDE SEQUENCE [LARGE SCALE GENOMIC DNA]</scope>
    <source>
        <strain evidence="1 2">GH2-10</strain>
    </source>
</reference>
<dbReference type="Proteomes" id="UP000033514">
    <property type="component" value="Unassembled WGS sequence"/>
</dbReference>
<comment type="caution">
    <text evidence="1">The sequence shown here is derived from an EMBL/GenBank/DDBJ whole genome shotgun (WGS) entry which is preliminary data.</text>
</comment>
<dbReference type="EMBL" id="LAJG01000014">
    <property type="protein sequence ID" value="KKB79719.1"/>
    <property type="molecule type" value="Genomic_DNA"/>
</dbReference>
<evidence type="ECO:0000313" key="1">
    <source>
        <dbReference type="EMBL" id="KKB79719.1"/>
    </source>
</evidence>
<dbReference type="STRING" id="361041.VW35_04185"/>
<organism evidence="1 2">
    <name type="scientific">Devosia soli</name>
    <dbReference type="NCBI Taxonomy" id="361041"/>
    <lineage>
        <taxon>Bacteria</taxon>
        <taxon>Pseudomonadati</taxon>
        <taxon>Pseudomonadota</taxon>
        <taxon>Alphaproteobacteria</taxon>
        <taxon>Hyphomicrobiales</taxon>
        <taxon>Devosiaceae</taxon>
        <taxon>Devosia</taxon>
    </lineage>
</organism>
<accession>A0A0F5LC05</accession>
<sequence length="192" mass="21018">MDMHHALIVARQSFYERSYATADFLYYVRRHGLELGRISGFAGATGILPIVDCGSARFDFEAPGELSAGFICEALAEDGETVIDLVAWPLDRPTTVLTMFGRAPLLGLWEAMNPATYFGGKPLQMHRTPLEWLQAGCRGAAVVRPSAAARLLFELDGAIAGKDERHRRQLVDLLRSVVDDRKIVCAPEASAA</sequence>
<protein>
    <submittedName>
        <fullName evidence="1">Uncharacterized protein</fullName>
    </submittedName>
</protein>
<evidence type="ECO:0000313" key="2">
    <source>
        <dbReference type="Proteomes" id="UP000033514"/>
    </source>
</evidence>
<dbReference type="AlphaFoldDB" id="A0A0F5LC05"/>
<keyword evidence="2" id="KW-1185">Reference proteome</keyword>
<proteinExistence type="predicted"/>